<comment type="caution">
    <text evidence="1">The sequence shown here is derived from an EMBL/GenBank/DDBJ whole genome shotgun (WGS) entry which is preliminary data.</text>
</comment>
<dbReference type="Proteomes" id="UP000625711">
    <property type="component" value="Unassembled WGS sequence"/>
</dbReference>
<keyword evidence="2" id="KW-1185">Reference proteome</keyword>
<accession>A0A834IP63</accession>
<evidence type="ECO:0000313" key="2">
    <source>
        <dbReference type="Proteomes" id="UP000625711"/>
    </source>
</evidence>
<reference evidence="1" key="1">
    <citation type="submission" date="2020-08" db="EMBL/GenBank/DDBJ databases">
        <title>Genome sequencing and assembly of the red palm weevil Rhynchophorus ferrugineus.</title>
        <authorList>
            <person name="Dias G.B."/>
            <person name="Bergman C.M."/>
            <person name="Manee M."/>
        </authorList>
    </citation>
    <scope>NUCLEOTIDE SEQUENCE</scope>
    <source>
        <strain evidence="1">AA-2017</strain>
        <tissue evidence="1">Whole larva</tissue>
    </source>
</reference>
<dbReference type="AlphaFoldDB" id="A0A834IP63"/>
<gene>
    <name evidence="1" type="ORF">GWI33_022726</name>
</gene>
<protein>
    <submittedName>
        <fullName evidence="1">Uncharacterized protein</fullName>
    </submittedName>
</protein>
<name>A0A834IP63_RHYFE</name>
<proteinExistence type="predicted"/>
<sequence length="159" mass="18490">MYKANWRSSINLCNIQLHQYSELNGDRYHFKRIRFIPVCKPSVLVPTADVPRMNRRCHAKYRKNNNRTIFRKCEVQSLSSRMAIVQSLASCSDIALMGQQQTCKTYPSFRSLLRKESFSEKWAVFGSYIVFSTSNSRARLILSNTHYDVTVISKVRGLQ</sequence>
<organism evidence="1 2">
    <name type="scientific">Rhynchophorus ferrugineus</name>
    <name type="common">Red palm weevil</name>
    <name type="synonym">Curculio ferrugineus</name>
    <dbReference type="NCBI Taxonomy" id="354439"/>
    <lineage>
        <taxon>Eukaryota</taxon>
        <taxon>Metazoa</taxon>
        <taxon>Ecdysozoa</taxon>
        <taxon>Arthropoda</taxon>
        <taxon>Hexapoda</taxon>
        <taxon>Insecta</taxon>
        <taxon>Pterygota</taxon>
        <taxon>Neoptera</taxon>
        <taxon>Endopterygota</taxon>
        <taxon>Coleoptera</taxon>
        <taxon>Polyphaga</taxon>
        <taxon>Cucujiformia</taxon>
        <taxon>Curculionidae</taxon>
        <taxon>Dryophthorinae</taxon>
        <taxon>Rhynchophorus</taxon>
    </lineage>
</organism>
<evidence type="ECO:0000313" key="1">
    <source>
        <dbReference type="EMBL" id="KAF7283895.1"/>
    </source>
</evidence>
<dbReference type="EMBL" id="JAACXV010000085">
    <property type="protein sequence ID" value="KAF7283895.1"/>
    <property type="molecule type" value="Genomic_DNA"/>
</dbReference>